<reference evidence="1" key="1">
    <citation type="submission" date="2018-02" db="EMBL/GenBank/DDBJ databases">
        <title>Rhizophora mucronata_Transcriptome.</title>
        <authorList>
            <person name="Meera S.P."/>
            <person name="Sreeshan A."/>
            <person name="Augustine A."/>
        </authorList>
    </citation>
    <scope>NUCLEOTIDE SEQUENCE</scope>
    <source>
        <tissue evidence="1">Leaf</tissue>
    </source>
</reference>
<evidence type="ECO:0000313" key="1">
    <source>
        <dbReference type="EMBL" id="MBX59164.1"/>
    </source>
</evidence>
<dbReference type="EMBL" id="GGEC01078680">
    <property type="protein sequence ID" value="MBX59164.1"/>
    <property type="molecule type" value="Transcribed_RNA"/>
</dbReference>
<protein>
    <submittedName>
        <fullName evidence="1">Uncharacterized protein</fullName>
    </submittedName>
</protein>
<organism evidence="1">
    <name type="scientific">Rhizophora mucronata</name>
    <name type="common">Asiatic mangrove</name>
    <dbReference type="NCBI Taxonomy" id="61149"/>
    <lineage>
        <taxon>Eukaryota</taxon>
        <taxon>Viridiplantae</taxon>
        <taxon>Streptophyta</taxon>
        <taxon>Embryophyta</taxon>
        <taxon>Tracheophyta</taxon>
        <taxon>Spermatophyta</taxon>
        <taxon>Magnoliopsida</taxon>
        <taxon>eudicotyledons</taxon>
        <taxon>Gunneridae</taxon>
        <taxon>Pentapetalae</taxon>
        <taxon>rosids</taxon>
        <taxon>fabids</taxon>
        <taxon>Malpighiales</taxon>
        <taxon>Rhizophoraceae</taxon>
        <taxon>Rhizophora</taxon>
    </lineage>
</organism>
<accession>A0A2P2PWP1</accession>
<sequence length="30" mass="3675">MPVQFKPRMFIYFSYQRILAEISGTFLFFP</sequence>
<name>A0A2P2PWP1_RHIMU</name>
<dbReference type="AlphaFoldDB" id="A0A2P2PWP1"/>
<proteinExistence type="predicted"/>